<dbReference type="AlphaFoldDB" id="A0A1C6RAG3"/>
<evidence type="ECO:0000313" key="13">
    <source>
        <dbReference type="Proteomes" id="UP000199699"/>
    </source>
</evidence>
<name>A0A1C6RAG3_9ACTN</name>
<reference evidence="12 13" key="1">
    <citation type="submission" date="2016-06" db="EMBL/GenBank/DDBJ databases">
        <authorList>
            <person name="Kjaerup R.B."/>
            <person name="Dalgaard T.S."/>
            <person name="Juul-Madsen H.R."/>
        </authorList>
    </citation>
    <scope>NUCLEOTIDE SEQUENCE [LARGE SCALE GENOMIC DNA]</scope>
    <source>
        <strain evidence="12 13">DSM 43818</strain>
    </source>
</reference>
<evidence type="ECO:0000313" key="12">
    <source>
        <dbReference type="EMBL" id="SCL13958.1"/>
    </source>
</evidence>
<dbReference type="EMBL" id="FMHT01000003">
    <property type="protein sequence ID" value="SCL13958.1"/>
    <property type="molecule type" value="Genomic_DNA"/>
</dbReference>
<keyword evidence="5 10" id="KW-1003">Cell membrane</keyword>
<dbReference type="InterPro" id="IPR051408">
    <property type="entry name" value="Phosphate_transprt_permease"/>
</dbReference>
<evidence type="ECO:0000256" key="5">
    <source>
        <dbReference type="ARBA" id="ARBA00022475"/>
    </source>
</evidence>
<dbReference type="Gene3D" id="1.10.3720.10">
    <property type="entry name" value="MetI-like"/>
    <property type="match status" value="1"/>
</dbReference>
<feature type="transmembrane region" description="Helical" evidence="10">
    <location>
        <begin position="88"/>
        <end position="114"/>
    </location>
</feature>
<keyword evidence="9 10" id="KW-0472">Membrane</keyword>
<protein>
    <recommendedName>
        <fullName evidence="10">Phosphate transport system permease protein PstA</fullName>
    </recommendedName>
</protein>
<dbReference type="STRING" id="145857.GA0070616_0285"/>
<keyword evidence="7 10" id="KW-0812">Transmembrane</keyword>
<dbReference type="SUPFAM" id="SSF161098">
    <property type="entry name" value="MetI-like"/>
    <property type="match status" value="1"/>
</dbReference>
<dbReference type="RefSeq" id="WP_091075054.1">
    <property type="nucleotide sequence ID" value="NZ_FMHT01000003.1"/>
</dbReference>
<keyword evidence="4" id="KW-0813">Transport</keyword>
<comment type="similarity">
    <text evidence="3 10">Belongs to the binding-protein-dependent transport system permease family. CysTW subfamily.</text>
</comment>
<comment type="caution">
    <text evidence="10">Lacks conserved residue(s) required for the propagation of feature annotation.</text>
</comment>
<keyword evidence="13" id="KW-1185">Reference proteome</keyword>
<dbReference type="CDD" id="cd06261">
    <property type="entry name" value="TM_PBP2"/>
    <property type="match status" value="1"/>
</dbReference>
<evidence type="ECO:0000256" key="1">
    <source>
        <dbReference type="ARBA" id="ARBA00003510"/>
    </source>
</evidence>
<feature type="domain" description="ABC transmembrane type-1" evidence="11">
    <location>
        <begin position="89"/>
        <end position="293"/>
    </location>
</feature>
<keyword evidence="8 10" id="KW-1133">Transmembrane helix</keyword>
<evidence type="ECO:0000259" key="11">
    <source>
        <dbReference type="PROSITE" id="PS50928"/>
    </source>
</evidence>
<evidence type="ECO:0000256" key="9">
    <source>
        <dbReference type="ARBA" id="ARBA00023136"/>
    </source>
</evidence>
<dbReference type="PANTHER" id="PTHR42922:SF1">
    <property type="entry name" value="PHOSPHATE TRANSPORT SYSTEM PERMEASE PROTEIN PSTA"/>
    <property type="match status" value="1"/>
</dbReference>
<sequence length="305" mass="32095">MTTTTAPPAARTASGGPDLTRAALSGRRRFSNHLATAAIWFAVLLAVVPLALVTWTVIAKGAGVMSLEFLTGDIPNSYRRVGPGMGPAIVGTLLITGAAALMAIPLGVFGAIYLNEYGKQRPLARTIRLMADVMTGVPSIVMGLFVYLAWVLLVGEQTGFAGALALACLMLPVVIRSSEEMLRLVPDELRQASMALGAPKWRTTLTVVLPAAISGITSGSLLAVARAAGETAPIIIVTGIVFSPNWNLFDGSNTALPAQIFRNASQPFPGAQERAWGAALTLIVIVLGFTIIARYVANRFAIKER</sequence>
<accession>A0A1C6RAG3</accession>
<evidence type="ECO:0000256" key="10">
    <source>
        <dbReference type="RuleBase" id="RU363043"/>
    </source>
</evidence>
<dbReference type="NCBIfam" id="TIGR00974">
    <property type="entry name" value="3a0107s02c"/>
    <property type="match status" value="1"/>
</dbReference>
<dbReference type="GO" id="GO:0005315">
    <property type="term" value="F:phosphate transmembrane transporter activity"/>
    <property type="evidence" value="ECO:0007669"/>
    <property type="project" value="InterPro"/>
</dbReference>
<dbReference type="OrthoDB" id="9775069at2"/>
<dbReference type="Pfam" id="PF00528">
    <property type="entry name" value="BPD_transp_1"/>
    <property type="match status" value="1"/>
</dbReference>
<dbReference type="InterPro" id="IPR000515">
    <property type="entry name" value="MetI-like"/>
</dbReference>
<dbReference type="GO" id="GO:0035435">
    <property type="term" value="P:phosphate ion transmembrane transport"/>
    <property type="evidence" value="ECO:0007669"/>
    <property type="project" value="InterPro"/>
</dbReference>
<evidence type="ECO:0000256" key="4">
    <source>
        <dbReference type="ARBA" id="ARBA00022448"/>
    </source>
</evidence>
<gene>
    <name evidence="12" type="ORF">GA0070616_0285</name>
</gene>
<feature type="transmembrane region" description="Helical" evidence="10">
    <location>
        <begin position="275"/>
        <end position="297"/>
    </location>
</feature>
<evidence type="ECO:0000256" key="8">
    <source>
        <dbReference type="ARBA" id="ARBA00022989"/>
    </source>
</evidence>
<dbReference type="InterPro" id="IPR005672">
    <property type="entry name" value="Phosphate_PstA"/>
</dbReference>
<organism evidence="12 13">
    <name type="scientific">Micromonospora nigra</name>
    <dbReference type="NCBI Taxonomy" id="145857"/>
    <lineage>
        <taxon>Bacteria</taxon>
        <taxon>Bacillati</taxon>
        <taxon>Actinomycetota</taxon>
        <taxon>Actinomycetes</taxon>
        <taxon>Micromonosporales</taxon>
        <taxon>Micromonosporaceae</taxon>
        <taxon>Micromonospora</taxon>
    </lineage>
</organism>
<proteinExistence type="inferred from homology"/>
<dbReference type="GO" id="GO:0005886">
    <property type="term" value="C:plasma membrane"/>
    <property type="evidence" value="ECO:0007669"/>
    <property type="project" value="UniProtKB-SubCell"/>
</dbReference>
<keyword evidence="6" id="KW-0592">Phosphate transport</keyword>
<dbReference type="PROSITE" id="PS50928">
    <property type="entry name" value="ABC_TM1"/>
    <property type="match status" value="1"/>
</dbReference>
<evidence type="ECO:0000256" key="3">
    <source>
        <dbReference type="ARBA" id="ARBA00007069"/>
    </source>
</evidence>
<evidence type="ECO:0000256" key="7">
    <source>
        <dbReference type="ARBA" id="ARBA00022692"/>
    </source>
</evidence>
<dbReference type="Proteomes" id="UP000199699">
    <property type="component" value="Unassembled WGS sequence"/>
</dbReference>
<evidence type="ECO:0000256" key="6">
    <source>
        <dbReference type="ARBA" id="ARBA00022592"/>
    </source>
</evidence>
<feature type="transmembrane region" description="Helical" evidence="10">
    <location>
        <begin position="37"/>
        <end position="58"/>
    </location>
</feature>
<feature type="transmembrane region" description="Helical" evidence="10">
    <location>
        <begin position="135"/>
        <end position="153"/>
    </location>
</feature>
<comment type="function">
    <text evidence="1">Part of the binding-protein-dependent transport system for phosphate; probably responsible for the translocation of the substrate across the membrane.</text>
</comment>
<evidence type="ECO:0000256" key="2">
    <source>
        <dbReference type="ARBA" id="ARBA00004651"/>
    </source>
</evidence>
<feature type="transmembrane region" description="Helical" evidence="10">
    <location>
        <begin position="204"/>
        <end position="225"/>
    </location>
</feature>
<dbReference type="InterPro" id="IPR035906">
    <property type="entry name" value="MetI-like_sf"/>
</dbReference>
<dbReference type="PANTHER" id="PTHR42922">
    <property type="entry name" value="PHOSPHATE TRANSPORT SYSTEM PERMEASE PROTEIN PSTA"/>
    <property type="match status" value="1"/>
</dbReference>
<comment type="subcellular location">
    <subcellularLocation>
        <location evidence="2 10">Cell membrane</location>
        <topology evidence="2 10">Multi-pass membrane protein</topology>
    </subcellularLocation>
</comment>